<dbReference type="InterPro" id="IPR036627">
    <property type="entry name" value="CobW-likC_sf"/>
</dbReference>
<dbReference type="CDD" id="cd03112">
    <property type="entry name" value="CobW-like"/>
    <property type="match status" value="1"/>
</dbReference>
<dbReference type="Pfam" id="PF02492">
    <property type="entry name" value="cobW"/>
    <property type="match status" value="1"/>
</dbReference>
<dbReference type="GO" id="GO:0000166">
    <property type="term" value="F:nucleotide binding"/>
    <property type="evidence" value="ECO:0007669"/>
    <property type="project" value="UniProtKB-KW"/>
</dbReference>
<dbReference type="PANTHER" id="PTHR13748:SF70">
    <property type="entry name" value="COBW_HYPB_UREG NUCLEOTIDE-BINDING DOMAIN-CONTAINING PROTEIN"/>
    <property type="match status" value="1"/>
</dbReference>
<dbReference type="GO" id="GO:0005737">
    <property type="term" value="C:cytoplasm"/>
    <property type="evidence" value="ECO:0007669"/>
    <property type="project" value="TreeGrafter"/>
</dbReference>
<evidence type="ECO:0000256" key="1">
    <source>
        <dbReference type="ARBA" id="ARBA00022741"/>
    </source>
</evidence>
<dbReference type="EMBL" id="BLLF01003418">
    <property type="protein sequence ID" value="GFH27281.1"/>
    <property type="molecule type" value="Genomic_DNA"/>
</dbReference>
<evidence type="ECO:0000256" key="4">
    <source>
        <dbReference type="ARBA" id="ARBA00034320"/>
    </source>
</evidence>
<dbReference type="InterPro" id="IPR011629">
    <property type="entry name" value="CobW-like_C"/>
</dbReference>
<feature type="non-terminal residue" evidence="8">
    <location>
        <position position="501"/>
    </location>
</feature>
<dbReference type="Proteomes" id="UP000485058">
    <property type="component" value="Unassembled WGS sequence"/>
</dbReference>
<evidence type="ECO:0000256" key="2">
    <source>
        <dbReference type="ARBA" id="ARBA00022801"/>
    </source>
</evidence>
<keyword evidence="9" id="KW-1185">Reference proteome</keyword>
<evidence type="ECO:0000256" key="6">
    <source>
        <dbReference type="SAM" id="MobiDB-lite"/>
    </source>
</evidence>
<dbReference type="Gene3D" id="3.40.50.300">
    <property type="entry name" value="P-loop containing nucleotide triphosphate hydrolases"/>
    <property type="match status" value="1"/>
</dbReference>
<sequence length="501" mass="53966">MPQLATYGQKVPVSVITGFLGSGKSTLLNYLLSVRGEKNICVVENEFGEVNIDKTLVGEQLAQQEDLVSMENGCVCCSLRKDIVKAFAELEKRSKARGRPMDHILLETTGLADPSPVAFTFFANPWIAARFRLDSIICVVDAKHLLQHLEDSKPENAINEAVQQLAFADLILLNKLDLVSDTDKADITLAIQRINNTARIIECQLNDDKQRPDPTHILGTNTFSVQRALMVDPEFLDTDSDTEASQQGPGQPAFGGIVEQPAWPVLATAAVRASPPPATHTATIASPPSAVAVSAPLQPAELAASEEKAAVAGPSGQGGLEAAGQQGGPAAGEAAAAGGTEDGPGCRAAGASCQEQSPSLLCKRQLGLLQGFEGLQPDCRQKKPKRRRKKLHDLSDISSVGITSRGQLDEYRFNMFMWDLLAEKAKDIFRCKGVLAVHGVHETICYGPADQPWAAGEVPLNQIVFIGRGLDRKTLVDGFRTCLWQPLPEDWHQAVDPTTKQ</sequence>
<dbReference type="GO" id="GO:0016787">
    <property type="term" value="F:hydrolase activity"/>
    <property type="evidence" value="ECO:0007669"/>
    <property type="project" value="UniProtKB-KW"/>
</dbReference>
<protein>
    <submittedName>
        <fullName evidence="8">COBW domain-containing protein 1</fullName>
    </submittedName>
</protein>
<dbReference type="Pfam" id="PF07683">
    <property type="entry name" value="CobW_C"/>
    <property type="match status" value="1"/>
</dbReference>
<keyword evidence="2" id="KW-0378">Hydrolase</keyword>
<feature type="compositionally biased region" description="Gly residues" evidence="6">
    <location>
        <begin position="315"/>
        <end position="330"/>
    </location>
</feature>
<evidence type="ECO:0000313" key="8">
    <source>
        <dbReference type="EMBL" id="GFH27281.1"/>
    </source>
</evidence>
<dbReference type="PANTHER" id="PTHR13748">
    <property type="entry name" value="COBW-RELATED"/>
    <property type="match status" value="1"/>
</dbReference>
<feature type="region of interest" description="Disordered" evidence="6">
    <location>
        <begin position="304"/>
        <end position="350"/>
    </location>
</feature>
<organism evidence="8 9">
    <name type="scientific">Haematococcus lacustris</name>
    <name type="common">Green alga</name>
    <name type="synonym">Haematococcus pluvialis</name>
    <dbReference type="NCBI Taxonomy" id="44745"/>
    <lineage>
        <taxon>Eukaryota</taxon>
        <taxon>Viridiplantae</taxon>
        <taxon>Chlorophyta</taxon>
        <taxon>core chlorophytes</taxon>
        <taxon>Chlorophyceae</taxon>
        <taxon>CS clade</taxon>
        <taxon>Chlamydomonadales</taxon>
        <taxon>Haematococcaceae</taxon>
        <taxon>Haematococcus</taxon>
    </lineage>
</organism>
<dbReference type="SUPFAM" id="SSF52540">
    <property type="entry name" value="P-loop containing nucleoside triphosphate hydrolases"/>
    <property type="match status" value="1"/>
</dbReference>
<accession>A0A699ZXV0</accession>
<reference evidence="8 9" key="1">
    <citation type="submission" date="2020-02" db="EMBL/GenBank/DDBJ databases">
        <title>Draft genome sequence of Haematococcus lacustris strain NIES-144.</title>
        <authorList>
            <person name="Morimoto D."/>
            <person name="Nakagawa S."/>
            <person name="Yoshida T."/>
            <person name="Sawayama S."/>
        </authorList>
    </citation>
    <scope>NUCLEOTIDE SEQUENCE [LARGE SCALE GENOMIC DNA]</scope>
    <source>
        <strain evidence="8 9">NIES-144</strain>
    </source>
</reference>
<evidence type="ECO:0000313" key="9">
    <source>
        <dbReference type="Proteomes" id="UP000485058"/>
    </source>
</evidence>
<dbReference type="InterPro" id="IPR003495">
    <property type="entry name" value="CobW/HypB/UreG_nucleotide-bd"/>
</dbReference>
<evidence type="ECO:0000256" key="5">
    <source>
        <dbReference type="ARBA" id="ARBA00049117"/>
    </source>
</evidence>
<gene>
    <name evidence="8" type="ORF">HaLaN_25577</name>
</gene>
<evidence type="ECO:0000256" key="3">
    <source>
        <dbReference type="ARBA" id="ARBA00023186"/>
    </source>
</evidence>
<feature type="domain" description="CobW C-terminal" evidence="7">
    <location>
        <begin position="397"/>
        <end position="483"/>
    </location>
</feature>
<dbReference type="InterPro" id="IPR051316">
    <property type="entry name" value="Zinc-reg_GTPase_activator"/>
</dbReference>
<proteinExistence type="inferred from homology"/>
<feature type="compositionally biased region" description="Low complexity" evidence="6">
    <location>
        <begin position="331"/>
        <end position="345"/>
    </location>
</feature>
<dbReference type="InterPro" id="IPR027417">
    <property type="entry name" value="P-loop_NTPase"/>
</dbReference>
<dbReference type="Gene3D" id="3.30.1220.10">
    <property type="entry name" value="CobW-like, C-terminal domain"/>
    <property type="match status" value="1"/>
</dbReference>
<dbReference type="SUPFAM" id="SSF90002">
    <property type="entry name" value="Hypothetical protein YjiA, C-terminal domain"/>
    <property type="match status" value="1"/>
</dbReference>
<keyword evidence="3" id="KW-0143">Chaperone</keyword>
<evidence type="ECO:0000259" key="7">
    <source>
        <dbReference type="SMART" id="SM00833"/>
    </source>
</evidence>
<comment type="catalytic activity">
    <reaction evidence="5">
        <text>GTP + H2O = GDP + phosphate + H(+)</text>
        <dbReference type="Rhea" id="RHEA:19669"/>
        <dbReference type="ChEBI" id="CHEBI:15377"/>
        <dbReference type="ChEBI" id="CHEBI:15378"/>
        <dbReference type="ChEBI" id="CHEBI:37565"/>
        <dbReference type="ChEBI" id="CHEBI:43474"/>
        <dbReference type="ChEBI" id="CHEBI:58189"/>
    </reaction>
    <physiologicalReaction direction="left-to-right" evidence="5">
        <dbReference type="Rhea" id="RHEA:19670"/>
    </physiologicalReaction>
</comment>
<dbReference type="AlphaFoldDB" id="A0A699ZXV0"/>
<name>A0A699ZXV0_HAELA</name>
<dbReference type="SMART" id="SM00833">
    <property type="entry name" value="CobW_C"/>
    <property type="match status" value="1"/>
</dbReference>
<keyword evidence="1" id="KW-0547">Nucleotide-binding</keyword>
<comment type="similarity">
    <text evidence="4">Belongs to the SIMIBI class G3E GTPase family. ZNG1 subfamily.</text>
</comment>
<comment type="caution">
    <text evidence="8">The sequence shown here is derived from an EMBL/GenBank/DDBJ whole genome shotgun (WGS) entry which is preliminary data.</text>
</comment>